<protein>
    <recommendedName>
        <fullName evidence="1">Protein kinase domain-containing protein</fullName>
    </recommendedName>
</protein>
<dbReference type="InterPro" id="IPR011009">
    <property type="entry name" value="Kinase-like_dom_sf"/>
</dbReference>
<comment type="caution">
    <text evidence="2">The sequence shown here is derived from an EMBL/GenBank/DDBJ whole genome shotgun (WGS) entry which is preliminary data.</text>
</comment>
<dbReference type="InterPro" id="IPR000719">
    <property type="entry name" value="Prot_kinase_dom"/>
</dbReference>
<name>A0A8H5ERA7_9AGAR</name>
<dbReference type="Proteomes" id="UP000567179">
    <property type="component" value="Unassembled WGS sequence"/>
</dbReference>
<dbReference type="GO" id="GO:0004672">
    <property type="term" value="F:protein kinase activity"/>
    <property type="evidence" value="ECO:0007669"/>
    <property type="project" value="InterPro"/>
</dbReference>
<dbReference type="PROSITE" id="PS50011">
    <property type="entry name" value="PROTEIN_KINASE_DOM"/>
    <property type="match status" value="1"/>
</dbReference>
<dbReference type="InterPro" id="IPR008266">
    <property type="entry name" value="Tyr_kinase_AS"/>
</dbReference>
<dbReference type="GO" id="GO:0005524">
    <property type="term" value="F:ATP binding"/>
    <property type="evidence" value="ECO:0007669"/>
    <property type="project" value="InterPro"/>
</dbReference>
<accession>A0A8H5ERA7</accession>
<organism evidence="2 3">
    <name type="scientific">Psilocybe cf. subviscida</name>
    <dbReference type="NCBI Taxonomy" id="2480587"/>
    <lineage>
        <taxon>Eukaryota</taxon>
        <taxon>Fungi</taxon>
        <taxon>Dikarya</taxon>
        <taxon>Basidiomycota</taxon>
        <taxon>Agaricomycotina</taxon>
        <taxon>Agaricomycetes</taxon>
        <taxon>Agaricomycetidae</taxon>
        <taxon>Agaricales</taxon>
        <taxon>Agaricineae</taxon>
        <taxon>Strophariaceae</taxon>
        <taxon>Psilocybe</taxon>
    </lineage>
</organism>
<evidence type="ECO:0000313" key="2">
    <source>
        <dbReference type="EMBL" id="KAF5309238.1"/>
    </source>
</evidence>
<evidence type="ECO:0000313" key="3">
    <source>
        <dbReference type="Proteomes" id="UP000567179"/>
    </source>
</evidence>
<dbReference type="OrthoDB" id="2523927at2759"/>
<dbReference type="Gene3D" id="1.10.510.10">
    <property type="entry name" value="Transferase(Phosphotransferase) domain 1"/>
    <property type="match status" value="1"/>
</dbReference>
<gene>
    <name evidence="2" type="ORF">D9619_012713</name>
</gene>
<keyword evidence="3" id="KW-1185">Reference proteome</keyword>
<dbReference type="SUPFAM" id="SSF56112">
    <property type="entry name" value="Protein kinase-like (PK-like)"/>
    <property type="match status" value="1"/>
</dbReference>
<dbReference type="PROSITE" id="PS00109">
    <property type="entry name" value="PROTEIN_KINASE_TYR"/>
    <property type="match status" value="1"/>
</dbReference>
<feature type="domain" description="Protein kinase" evidence="1">
    <location>
        <begin position="487"/>
        <end position="677"/>
    </location>
</feature>
<reference evidence="2 3" key="1">
    <citation type="journal article" date="2020" name="ISME J.">
        <title>Uncovering the hidden diversity of litter-decomposition mechanisms in mushroom-forming fungi.</title>
        <authorList>
            <person name="Floudas D."/>
            <person name="Bentzer J."/>
            <person name="Ahren D."/>
            <person name="Johansson T."/>
            <person name="Persson P."/>
            <person name="Tunlid A."/>
        </authorList>
    </citation>
    <scope>NUCLEOTIDE SEQUENCE [LARGE SCALE GENOMIC DNA]</scope>
    <source>
        <strain evidence="2 3">CBS 101986</strain>
    </source>
</reference>
<sequence>MSLPLLPDDPLLPRFRAVLDRNFPSLSTVEDLDRAIPRPIGFYDRHLSSHLILKRVRIIPSLHESLANSIIDPLKVFSDKGHTLKYEEYDFISRTLPREPVGQATSVALAYDDIFASEMVHIATKMLFTPETPEWIPVMNFIPGDYEALPGVLFFTEARHVVNSDGKTVRIQPSYLAPKLPLAARDLANDLGRVFEWISHWSFFSHTKWGRSVVSLMPSMTNFNWECAHTTGVPVAKPLVPNRPPDAHQGFAKKEIEQYLEGRRKIVENSDPPVAWSKKHDVKIPRRKVKRPYTPIPKDYIQKAWSSAVREDVTYMVFNSGSHERVGIRHRESQTLYLSGLIGTGHTNPSYGKIHLGLALCIIQDAIDRRELREEYDTKFNASLKRHVTMELDVDEDTPPLKRRKTADGGAKLSLVNSLQTYHVSVAETEISTRSALLISLHFDNFNSPSPSCFTRIGSSCVRGLFNEHFTAPPRRTLYSTSQYMTARLRPPIGRGAIGIAHRATLAVTSTLSKSLEHDCLVKLAFTEEGRAALKKEFDIYQHLSKKDVVSGILRVHGLFEDTETDTLALIMDYGGYSLRRRELEEDMDFSRDYVSITEEEWTIYLEAFRQIHASGICHNDVRIDNIVINHANEVAIIDFDRATFTNESFDHDEEISHLKDILEYSEYDSVDGEGVE</sequence>
<evidence type="ECO:0000259" key="1">
    <source>
        <dbReference type="PROSITE" id="PS50011"/>
    </source>
</evidence>
<dbReference type="EMBL" id="JAACJJ010000060">
    <property type="protein sequence ID" value="KAF5309238.1"/>
    <property type="molecule type" value="Genomic_DNA"/>
</dbReference>
<dbReference type="AlphaFoldDB" id="A0A8H5ERA7"/>
<dbReference type="Pfam" id="PF00069">
    <property type="entry name" value="Pkinase"/>
    <property type="match status" value="1"/>
</dbReference>
<proteinExistence type="predicted"/>
<dbReference type="Gene3D" id="3.30.200.20">
    <property type="entry name" value="Phosphorylase Kinase, domain 1"/>
    <property type="match status" value="1"/>
</dbReference>